<dbReference type="PROSITE" id="PS51719">
    <property type="entry name" value="G_SEPTIN"/>
    <property type="match status" value="1"/>
</dbReference>
<dbReference type="AlphaFoldDB" id="A0AAD5XG10"/>
<sequence>MATEQKKTTASEKKLRVALTGYVGFDSITGQIEKKLLKRGFAFNLMVVGRSGLGKSTLVNTLFASHLVDSKGLLKTNENGVPIQTTEIQSVSHIIEENGVRLKLTITDTPGYGDQVNNDKCWEPIIKYIKDQYSGFLRKELTPTRDRRIADTRVHAVLFFISPSGHALTPLDINVMRRISEIANVIPVIGKSDSLTIEERTAFKKRIKEEIEYHGIKTFPYADVFVDEDLSGGLGSVLDEEERADRQLVNAIRDVIPFAVVGSEKSVVVDGKAVRGRRTRWGVINVENEDHCEFIALRNFLTRTHLQDLIDVTSMIHYEGFRTKQLLALKEASGN</sequence>
<gene>
    <name evidence="7" type="primary">CDC10</name>
    <name evidence="7" type="ORF">HK100_006886</name>
</gene>
<dbReference type="Pfam" id="PF00735">
    <property type="entry name" value="Septin"/>
    <property type="match status" value="1"/>
</dbReference>
<keyword evidence="4" id="KW-0131">Cell cycle</keyword>
<proteinExistence type="inferred from homology"/>
<dbReference type="GO" id="GO:0000921">
    <property type="term" value="P:septin ring assembly"/>
    <property type="evidence" value="ECO:0007669"/>
    <property type="project" value="UniProtKB-ARBA"/>
</dbReference>
<keyword evidence="2 5" id="KW-0547">Nucleotide-binding</keyword>
<dbReference type="Gene3D" id="3.40.50.300">
    <property type="entry name" value="P-loop containing nucleotide triphosphate hydrolases"/>
    <property type="match status" value="1"/>
</dbReference>
<dbReference type="InterPro" id="IPR027417">
    <property type="entry name" value="P-loop_NTPase"/>
</dbReference>
<dbReference type="GO" id="GO:0032161">
    <property type="term" value="C:cleavage apparatus septin structure"/>
    <property type="evidence" value="ECO:0007669"/>
    <property type="project" value="UniProtKB-ARBA"/>
</dbReference>
<reference evidence="7" key="1">
    <citation type="submission" date="2020-05" db="EMBL/GenBank/DDBJ databases">
        <title>Phylogenomic resolution of chytrid fungi.</title>
        <authorList>
            <person name="Stajich J.E."/>
            <person name="Amses K."/>
            <person name="Simmons R."/>
            <person name="Seto K."/>
            <person name="Myers J."/>
            <person name="Bonds A."/>
            <person name="Quandt C.A."/>
            <person name="Barry K."/>
            <person name="Liu P."/>
            <person name="Grigoriev I."/>
            <person name="Longcore J.E."/>
            <person name="James T.Y."/>
        </authorList>
    </citation>
    <scope>NUCLEOTIDE SEQUENCE</scope>
    <source>
        <strain evidence="7">JEL0513</strain>
    </source>
</reference>
<dbReference type="InterPro" id="IPR016491">
    <property type="entry name" value="Septin"/>
</dbReference>
<keyword evidence="1 7" id="KW-0132">Cell division</keyword>
<keyword evidence="3 5" id="KW-0342">GTP-binding</keyword>
<comment type="similarity">
    <text evidence="5">Belongs to the TRAFAC class TrmE-Era-EngA-EngB-Septin-like GTPase superfamily. Septin GTPase family.</text>
</comment>
<dbReference type="SUPFAM" id="SSF52540">
    <property type="entry name" value="P-loop containing nucleoside triphosphate hydrolases"/>
    <property type="match status" value="1"/>
</dbReference>
<evidence type="ECO:0000256" key="5">
    <source>
        <dbReference type="RuleBase" id="RU004560"/>
    </source>
</evidence>
<dbReference type="GO" id="GO:0005525">
    <property type="term" value="F:GTP binding"/>
    <property type="evidence" value="ECO:0007669"/>
    <property type="project" value="UniProtKB-KW"/>
</dbReference>
<evidence type="ECO:0000313" key="7">
    <source>
        <dbReference type="EMBL" id="KAJ3131063.1"/>
    </source>
</evidence>
<evidence type="ECO:0000256" key="4">
    <source>
        <dbReference type="ARBA" id="ARBA00023306"/>
    </source>
</evidence>
<accession>A0AAD5XG10</accession>
<dbReference type="InterPro" id="IPR030379">
    <property type="entry name" value="G_SEPTIN_dom"/>
</dbReference>
<dbReference type="PANTHER" id="PTHR18884">
    <property type="entry name" value="SEPTIN"/>
    <property type="match status" value="1"/>
</dbReference>
<dbReference type="EMBL" id="JADGJH010000321">
    <property type="protein sequence ID" value="KAJ3131063.1"/>
    <property type="molecule type" value="Genomic_DNA"/>
</dbReference>
<dbReference type="CDD" id="cd01850">
    <property type="entry name" value="CDC_Septin"/>
    <property type="match status" value="1"/>
</dbReference>
<name>A0AAD5XG10_9FUNG</name>
<feature type="domain" description="Septin-type G" evidence="6">
    <location>
        <begin position="39"/>
        <end position="328"/>
    </location>
</feature>
<dbReference type="PIRSF" id="PIRSF006698">
    <property type="entry name" value="Septin"/>
    <property type="match status" value="1"/>
</dbReference>
<evidence type="ECO:0000256" key="2">
    <source>
        <dbReference type="ARBA" id="ARBA00022741"/>
    </source>
</evidence>
<dbReference type="Proteomes" id="UP001211907">
    <property type="component" value="Unassembled WGS sequence"/>
</dbReference>
<evidence type="ECO:0000313" key="8">
    <source>
        <dbReference type="Proteomes" id="UP001211907"/>
    </source>
</evidence>
<evidence type="ECO:0000256" key="3">
    <source>
        <dbReference type="ARBA" id="ARBA00023134"/>
    </source>
</evidence>
<dbReference type="GO" id="GO:0051301">
    <property type="term" value="P:cell division"/>
    <property type="evidence" value="ECO:0007669"/>
    <property type="project" value="UniProtKB-KW"/>
</dbReference>
<dbReference type="FunFam" id="3.40.50.300:FF:000260">
    <property type="entry name" value="Cell division control 10"/>
    <property type="match status" value="1"/>
</dbReference>
<organism evidence="7 8">
    <name type="scientific">Physocladia obscura</name>
    <dbReference type="NCBI Taxonomy" id="109957"/>
    <lineage>
        <taxon>Eukaryota</taxon>
        <taxon>Fungi</taxon>
        <taxon>Fungi incertae sedis</taxon>
        <taxon>Chytridiomycota</taxon>
        <taxon>Chytridiomycota incertae sedis</taxon>
        <taxon>Chytridiomycetes</taxon>
        <taxon>Chytridiales</taxon>
        <taxon>Chytriomycetaceae</taxon>
        <taxon>Physocladia</taxon>
    </lineage>
</organism>
<dbReference type="GO" id="GO:0043934">
    <property type="term" value="P:sporulation"/>
    <property type="evidence" value="ECO:0007669"/>
    <property type="project" value="UniProtKB-ARBA"/>
</dbReference>
<comment type="caution">
    <text evidence="7">The sequence shown here is derived from an EMBL/GenBank/DDBJ whole genome shotgun (WGS) entry which is preliminary data.</text>
</comment>
<evidence type="ECO:0000259" key="6">
    <source>
        <dbReference type="PROSITE" id="PS51719"/>
    </source>
</evidence>
<keyword evidence="8" id="KW-1185">Reference proteome</keyword>
<protein>
    <submittedName>
        <fullName evidence="7">Cell division control protein</fullName>
    </submittedName>
</protein>
<evidence type="ECO:0000256" key="1">
    <source>
        <dbReference type="ARBA" id="ARBA00022618"/>
    </source>
</evidence>